<comment type="caution">
    <text evidence="9">The sequence shown here is derived from an EMBL/GenBank/DDBJ whole genome shotgun (WGS) entry which is preliminary data.</text>
</comment>
<protein>
    <recommendedName>
        <fullName evidence="3">Phosphohexomutase</fullName>
    </recommendedName>
    <alternativeName>
        <fullName evidence="4">Phosphomannose isomerase</fullName>
    </alternativeName>
</protein>
<feature type="active site" evidence="6">
    <location>
        <position position="193"/>
    </location>
</feature>
<keyword evidence="2 5" id="KW-0862">Zinc</keyword>
<sequence length="319" mass="35467">MKFKPILKTKIWGGEKIRNIYRHGSSMAAIGESWDVSGIEGNESEVENGYLSENTLPELVEVYMGDLVGDHVYERYGAEFPVLLKIIDAAADLSVQVHPDDSMAQRLLGCSGKSEMWYVISAEPDAMLAAGFTRETSREELENLIGTSAFGSLLRWHPVRQGDVFMIPAGTVHAIGRGSTVIEIQQPVDITYRLYDYGRLDSDGRPRPLHVDEALQATHYDSWQIEPLRVSPRCGEVIRIADIGDIAVNLMALDHPKEYIVAQIDSFIILTCAEGHVNCVYGDDHLTLVPGESLLIPAEMTDMTLVPTGHVRLLETYIR</sequence>
<evidence type="ECO:0000256" key="5">
    <source>
        <dbReference type="PIRSR" id="PIRSR036894-1"/>
    </source>
</evidence>
<keyword evidence="9" id="KW-0413">Isomerase</keyword>
<evidence type="ECO:0000313" key="9">
    <source>
        <dbReference type="EMBL" id="MBO8440818.1"/>
    </source>
</evidence>
<dbReference type="PANTHER" id="PTHR42742">
    <property type="entry name" value="TRANSCRIPTIONAL REPRESSOR MPRA"/>
    <property type="match status" value="1"/>
</dbReference>
<evidence type="ECO:0000256" key="2">
    <source>
        <dbReference type="ARBA" id="ARBA00022833"/>
    </source>
</evidence>
<dbReference type="EMBL" id="JADIMV010000161">
    <property type="protein sequence ID" value="MBO8440818.1"/>
    <property type="molecule type" value="Genomic_DNA"/>
</dbReference>
<evidence type="ECO:0000256" key="3">
    <source>
        <dbReference type="ARBA" id="ARBA00029741"/>
    </source>
</evidence>
<reference evidence="9" key="1">
    <citation type="submission" date="2020-10" db="EMBL/GenBank/DDBJ databases">
        <authorList>
            <person name="Gilroy R."/>
        </authorList>
    </citation>
    <scope>NUCLEOTIDE SEQUENCE</scope>
    <source>
        <strain evidence="9">3924</strain>
    </source>
</reference>
<dbReference type="Pfam" id="PF21621">
    <property type="entry name" value="MPI_cupin_dom"/>
    <property type="match status" value="1"/>
</dbReference>
<dbReference type="PIRSF" id="PIRSF036894">
    <property type="entry name" value="PMI_Firm_short"/>
    <property type="match status" value="1"/>
</dbReference>
<dbReference type="Proteomes" id="UP000712007">
    <property type="component" value="Unassembled WGS sequence"/>
</dbReference>
<reference evidence="9" key="2">
    <citation type="journal article" date="2021" name="PeerJ">
        <title>Extensive microbial diversity within the chicken gut microbiome revealed by metagenomics and culture.</title>
        <authorList>
            <person name="Gilroy R."/>
            <person name="Ravi A."/>
            <person name="Getino M."/>
            <person name="Pursley I."/>
            <person name="Horton D.L."/>
            <person name="Alikhan N.F."/>
            <person name="Baker D."/>
            <person name="Gharbi K."/>
            <person name="Hall N."/>
            <person name="Watson M."/>
            <person name="Adriaenssens E.M."/>
            <person name="Foster-Nyarko E."/>
            <person name="Jarju S."/>
            <person name="Secka A."/>
            <person name="Antonio M."/>
            <person name="Oren A."/>
            <person name="Chaudhuri R.R."/>
            <person name="La Ragione R."/>
            <person name="Hildebrand F."/>
            <person name="Pallen M.J."/>
        </authorList>
    </citation>
    <scope>NUCLEOTIDE SEQUENCE</scope>
    <source>
        <strain evidence="9">3924</strain>
    </source>
</reference>
<feature type="binding site" evidence="5">
    <location>
        <position position="115"/>
    </location>
    <ligand>
        <name>Zn(2+)</name>
        <dbReference type="ChEBI" id="CHEBI:29105"/>
    </ligand>
</feature>
<name>A0A940IEZ4_9BACT</name>
<dbReference type="InterPro" id="IPR051804">
    <property type="entry name" value="Carb_Metab_Reg_Kinase/Isom"/>
</dbReference>
<dbReference type="InterPro" id="IPR014628">
    <property type="entry name" value="Man6P_isomerase_Firm_short"/>
</dbReference>
<feature type="binding site" evidence="5">
    <location>
        <position position="173"/>
    </location>
    <ligand>
        <name>Zn(2+)</name>
        <dbReference type="ChEBI" id="CHEBI:29105"/>
    </ligand>
</feature>
<comment type="cofactor">
    <cofactor evidence="5">
        <name>Zn(2+)</name>
        <dbReference type="ChEBI" id="CHEBI:29105"/>
    </cofactor>
    <text evidence="5">Binds 1 zinc ion per subunit.</text>
</comment>
<dbReference type="GO" id="GO:0005975">
    <property type="term" value="P:carbohydrate metabolic process"/>
    <property type="evidence" value="ECO:0007669"/>
    <property type="project" value="InterPro"/>
</dbReference>
<dbReference type="AlphaFoldDB" id="A0A940IEZ4"/>
<gene>
    <name evidence="9" type="ORF">IAC51_09255</name>
</gene>
<evidence type="ECO:0000313" key="10">
    <source>
        <dbReference type="Proteomes" id="UP000712007"/>
    </source>
</evidence>
<dbReference type="GO" id="GO:0004476">
    <property type="term" value="F:mannose-6-phosphate isomerase activity"/>
    <property type="evidence" value="ECO:0007669"/>
    <property type="project" value="InterPro"/>
</dbReference>
<organism evidence="9 10">
    <name type="scientific">Candidatus Aphodosoma intestinipullorum</name>
    <dbReference type="NCBI Taxonomy" id="2840674"/>
    <lineage>
        <taxon>Bacteria</taxon>
        <taxon>Pseudomonadati</taxon>
        <taxon>Bacteroidota</taxon>
        <taxon>Bacteroidia</taxon>
        <taxon>Bacteroidales</taxon>
        <taxon>Candidatus Aphodosoma</taxon>
    </lineage>
</organism>
<dbReference type="Gene3D" id="2.60.120.10">
    <property type="entry name" value="Jelly Rolls"/>
    <property type="match status" value="2"/>
</dbReference>
<evidence type="ECO:0000256" key="4">
    <source>
        <dbReference type="ARBA" id="ARBA00030762"/>
    </source>
</evidence>
<keyword evidence="1 5" id="KW-0479">Metal-binding</keyword>
<feature type="domain" description="Mannose-6-phosphate isomerase cupin" evidence="8">
    <location>
        <begin position="247"/>
        <end position="313"/>
    </location>
</feature>
<feature type="binding site" evidence="5">
    <location>
        <position position="98"/>
    </location>
    <ligand>
        <name>Zn(2+)</name>
        <dbReference type="ChEBI" id="CHEBI:29105"/>
    </ligand>
</feature>
<dbReference type="CDD" id="cd07010">
    <property type="entry name" value="cupin_PMI_type_I_N_bac"/>
    <property type="match status" value="1"/>
</dbReference>
<dbReference type="SUPFAM" id="SSF51182">
    <property type="entry name" value="RmlC-like cupins"/>
    <property type="match status" value="1"/>
</dbReference>
<dbReference type="InterPro" id="IPR014710">
    <property type="entry name" value="RmlC-like_jellyroll"/>
</dbReference>
<dbReference type="InterPro" id="IPR049071">
    <property type="entry name" value="MPI_cupin_dom"/>
</dbReference>
<evidence type="ECO:0000259" key="7">
    <source>
        <dbReference type="Pfam" id="PF20511"/>
    </source>
</evidence>
<evidence type="ECO:0000256" key="1">
    <source>
        <dbReference type="ARBA" id="ARBA00022723"/>
    </source>
</evidence>
<feature type="domain" description="Phosphomannose isomerase type I catalytic" evidence="7">
    <location>
        <begin position="2"/>
        <end position="107"/>
    </location>
</feature>
<accession>A0A940IEZ4</accession>
<dbReference type="Pfam" id="PF20511">
    <property type="entry name" value="PMI_typeI_cat"/>
    <property type="match status" value="1"/>
</dbReference>
<evidence type="ECO:0000256" key="6">
    <source>
        <dbReference type="PIRSR" id="PIRSR036894-2"/>
    </source>
</evidence>
<proteinExistence type="predicted"/>
<dbReference type="GO" id="GO:0008270">
    <property type="term" value="F:zinc ion binding"/>
    <property type="evidence" value="ECO:0007669"/>
    <property type="project" value="InterPro"/>
</dbReference>
<evidence type="ECO:0000259" key="8">
    <source>
        <dbReference type="Pfam" id="PF21621"/>
    </source>
</evidence>
<dbReference type="InterPro" id="IPR011051">
    <property type="entry name" value="RmlC_Cupin_sf"/>
</dbReference>
<dbReference type="InterPro" id="IPR046457">
    <property type="entry name" value="PMI_typeI_cat"/>
</dbReference>
<dbReference type="PANTHER" id="PTHR42742:SF3">
    <property type="entry name" value="FRUCTOKINASE"/>
    <property type="match status" value="1"/>
</dbReference>